<gene>
    <name evidence="2" type="ORF">Desgi_2143</name>
</gene>
<dbReference type="InterPro" id="IPR036691">
    <property type="entry name" value="Endo/exonu/phosph_ase_sf"/>
</dbReference>
<dbReference type="PANTHER" id="PTHR14859:SF15">
    <property type="entry name" value="ENDONUCLEASE_EXONUCLEASE_PHOSPHATASE DOMAIN-CONTAINING PROTEIN"/>
    <property type="match status" value="1"/>
</dbReference>
<dbReference type="GO" id="GO:0016787">
    <property type="term" value="F:hydrolase activity"/>
    <property type="evidence" value="ECO:0007669"/>
    <property type="project" value="UniProtKB-KW"/>
</dbReference>
<dbReference type="eggNOG" id="COG3568">
    <property type="taxonomic scope" value="Bacteria"/>
</dbReference>
<reference evidence="2 3" key="1">
    <citation type="submission" date="2012-01" db="EMBL/GenBank/DDBJ databases">
        <title>Complete sequence of Desulfotomaculum gibsoniae DSM 7213.</title>
        <authorList>
            <consortium name="US DOE Joint Genome Institute"/>
            <person name="Lucas S."/>
            <person name="Han J."/>
            <person name="Lapidus A."/>
            <person name="Cheng J.-F."/>
            <person name="Goodwin L."/>
            <person name="Pitluck S."/>
            <person name="Peters L."/>
            <person name="Ovchinnikova G."/>
            <person name="Teshima H."/>
            <person name="Detter J.C."/>
            <person name="Han C."/>
            <person name="Tapia R."/>
            <person name="Land M."/>
            <person name="Hauser L."/>
            <person name="Kyrpides N."/>
            <person name="Ivanova N."/>
            <person name="Pagani I."/>
            <person name="Parshina S."/>
            <person name="Plugge C."/>
            <person name="Muyzer G."/>
            <person name="Kuever J."/>
            <person name="Ivanova A."/>
            <person name="Nazina T."/>
            <person name="Klenk H.-P."/>
            <person name="Brambilla E."/>
            <person name="Spring S."/>
            <person name="Stams A.F."/>
            <person name="Woyke T."/>
        </authorList>
    </citation>
    <scope>NUCLEOTIDE SEQUENCE [LARGE SCALE GENOMIC DNA]</scope>
    <source>
        <strain evidence="2 3">DSM 7213</strain>
    </source>
</reference>
<dbReference type="GO" id="GO:0006506">
    <property type="term" value="P:GPI anchor biosynthetic process"/>
    <property type="evidence" value="ECO:0007669"/>
    <property type="project" value="TreeGrafter"/>
</dbReference>
<dbReference type="KEGG" id="dgi:Desgi_2143"/>
<evidence type="ECO:0000259" key="1">
    <source>
        <dbReference type="Pfam" id="PF03372"/>
    </source>
</evidence>
<proteinExistence type="predicted"/>
<evidence type="ECO:0000313" key="2">
    <source>
        <dbReference type="EMBL" id="AGL01576.1"/>
    </source>
</evidence>
<dbReference type="RefSeq" id="WP_006522005.1">
    <property type="nucleotide sequence ID" value="NC_021184.1"/>
</dbReference>
<protein>
    <submittedName>
        <fullName evidence="2">Metal-dependent hydrolase</fullName>
    </submittedName>
</protein>
<dbReference type="AlphaFoldDB" id="R4KPK6"/>
<dbReference type="STRING" id="767817.Desgi_2143"/>
<sequence length="231" mass="25962">MKISVLSYNIRNCRGINNRVSLDAVASTIAGTRADIIGLQEVDYCNPRSAFAHQAARLSNMLGMYYVYGPNVTWGCIARFGNAVLSRYPILCWHNYPLPSYGEQRGLLRVEIKLAGQSTVFFTTHLGLNHQERMQQVEKIMQIVHGVSSPLLLTGDFNAKPYSEEIKRIQNLLQAGDLTGAGLTFPSDYPKYKIDYIFHSHHWTLTETKVYSSLASDHLPLLAKVELARAE</sequence>
<dbReference type="Proteomes" id="UP000013520">
    <property type="component" value="Chromosome"/>
</dbReference>
<dbReference type="SUPFAM" id="SSF56219">
    <property type="entry name" value="DNase I-like"/>
    <property type="match status" value="1"/>
</dbReference>
<dbReference type="Gene3D" id="3.60.10.10">
    <property type="entry name" value="Endonuclease/exonuclease/phosphatase"/>
    <property type="match status" value="1"/>
</dbReference>
<accession>R4KPK6</accession>
<feature type="domain" description="Endonuclease/exonuclease/phosphatase" evidence="1">
    <location>
        <begin position="6"/>
        <end position="218"/>
    </location>
</feature>
<dbReference type="OrthoDB" id="9793162at2"/>
<dbReference type="GO" id="GO:0016020">
    <property type="term" value="C:membrane"/>
    <property type="evidence" value="ECO:0007669"/>
    <property type="project" value="GOC"/>
</dbReference>
<keyword evidence="2" id="KW-0378">Hydrolase</keyword>
<name>R4KPK6_9FIRM</name>
<dbReference type="EMBL" id="CP003273">
    <property type="protein sequence ID" value="AGL01576.1"/>
    <property type="molecule type" value="Genomic_DNA"/>
</dbReference>
<organism evidence="2 3">
    <name type="scientific">Desulfoscipio gibsoniae DSM 7213</name>
    <dbReference type="NCBI Taxonomy" id="767817"/>
    <lineage>
        <taxon>Bacteria</taxon>
        <taxon>Bacillati</taxon>
        <taxon>Bacillota</taxon>
        <taxon>Clostridia</taxon>
        <taxon>Eubacteriales</taxon>
        <taxon>Desulfallaceae</taxon>
        <taxon>Desulfoscipio</taxon>
    </lineage>
</organism>
<dbReference type="InterPro" id="IPR005135">
    <property type="entry name" value="Endo/exonuclease/phosphatase"/>
</dbReference>
<dbReference type="Pfam" id="PF03372">
    <property type="entry name" value="Exo_endo_phos"/>
    <property type="match status" value="1"/>
</dbReference>
<keyword evidence="3" id="KW-1185">Reference proteome</keyword>
<dbReference type="PANTHER" id="PTHR14859">
    <property type="entry name" value="CALCOFLUOR WHITE HYPERSENSITIVE PROTEIN PRECURSOR"/>
    <property type="match status" value="1"/>
</dbReference>
<dbReference type="InterPro" id="IPR051916">
    <property type="entry name" value="GPI-anchor_lipid_remodeler"/>
</dbReference>
<evidence type="ECO:0000313" key="3">
    <source>
        <dbReference type="Proteomes" id="UP000013520"/>
    </source>
</evidence>
<dbReference type="HOGENOM" id="CLU_060500_5_0_9"/>